<dbReference type="InterPro" id="IPR051091">
    <property type="entry name" value="O-Glucosyltr/Glycosyltrsf_90"/>
</dbReference>
<comment type="similarity">
    <text evidence="1">Belongs to the glycosyltransferase 90 family.</text>
</comment>
<keyword evidence="6" id="KW-1185">Reference proteome</keyword>
<dbReference type="PANTHER" id="PTHR12203:SF35">
    <property type="entry name" value="PROTEIN O-GLUCOSYLTRANSFERASE 1"/>
    <property type="match status" value="1"/>
</dbReference>
<keyword evidence="3" id="KW-1133">Transmembrane helix</keyword>
<organism evidence="5 6">
    <name type="scientific">Periconia digitata</name>
    <dbReference type="NCBI Taxonomy" id="1303443"/>
    <lineage>
        <taxon>Eukaryota</taxon>
        <taxon>Fungi</taxon>
        <taxon>Dikarya</taxon>
        <taxon>Ascomycota</taxon>
        <taxon>Pezizomycotina</taxon>
        <taxon>Dothideomycetes</taxon>
        <taxon>Pleosporomycetidae</taxon>
        <taxon>Pleosporales</taxon>
        <taxon>Massarineae</taxon>
        <taxon>Periconiaceae</taxon>
        <taxon>Periconia</taxon>
    </lineage>
</organism>
<feature type="domain" description="Glycosyl transferase CAP10" evidence="4">
    <location>
        <begin position="678"/>
        <end position="983"/>
    </location>
</feature>
<dbReference type="PANTHER" id="PTHR12203">
    <property type="entry name" value="KDEL LYS-ASP-GLU-LEU CONTAINING - RELATED"/>
    <property type="match status" value="1"/>
</dbReference>
<evidence type="ECO:0000259" key="4">
    <source>
        <dbReference type="SMART" id="SM00672"/>
    </source>
</evidence>
<feature type="transmembrane region" description="Helical" evidence="3">
    <location>
        <begin position="335"/>
        <end position="355"/>
    </location>
</feature>
<keyword evidence="3" id="KW-0472">Membrane</keyword>
<evidence type="ECO:0000256" key="3">
    <source>
        <dbReference type="SAM" id="Phobius"/>
    </source>
</evidence>
<feature type="transmembrane region" description="Helical" evidence="3">
    <location>
        <begin position="367"/>
        <end position="387"/>
    </location>
</feature>
<reference evidence="5" key="1">
    <citation type="submission" date="2023-01" db="EMBL/GenBank/DDBJ databases">
        <authorList>
            <person name="Van Ghelder C."/>
            <person name="Rancurel C."/>
        </authorList>
    </citation>
    <scope>NUCLEOTIDE SEQUENCE</scope>
    <source>
        <strain evidence="5">CNCM I-4278</strain>
    </source>
</reference>
<evidence type="ECO:0000313" key="6">
    <source>
        <dbReference type="Proteomes" id="UP001152607"/>
    </source>
</evidence>
<dbReference type="AlphaFoldDB" id="A0A9W4ULV6"/>
<feature type="transmembrane region" description="Helical" evidence="3">
    <location>
        <begin position="266"/>
        <end position="290"/>
    </location>
</feature>
<feature type="transmembrane region" description="Helical" evidence="3">
    <location>
        <begin position="102"/>
        <end position="124"/>
    </location>
</feature>
<comment type="caution">
    <text evidence="5">The sequence shown here is derived from an EMBL/GenBank/DDBJ whole genome shotgun (WGS) entry which is preliminary data.</text>
</comment>
<dbReference type="Proteomes" id="UP001152607">
    <property type="component" value="Unassembled WGS sequence"/>
</dbReference>
<accession>A0A9W4ULV6</accession>
<name>A0A9W4ULV6_9PLEO</name>
<evidence type="ECO:0000256" key="1">
    <source>
        <dbReference type="ARBA" id="ARBA00010118"/>
    </source>
</evidence>
<protein>
    <recommendedName>
        <fullName evidence="4">Glycosyl transferase CAP10 domain-containing protein</fullName>
    </recommendedName>
</protein>
<keyword evidence="2" id="KW-0808">Transferase</keyword>
<feature type="transmembrane region" description="Helical" evidence="3">
    <location>
        <begin position="130"/>
        <end position="148"/>
    </location>
</feature>
<feature type="transmembrane region" description="Helical" evidence="3">
    <location>
        <begin position="407"/>
        <end position="426"/>
    </location>
</feature>
<feature type="transmembrane region" description="Helical" evidence="3">
    <location>
        <begin position="38"/>
        <end position="55"/>
    </location>
</feature>
<proteinExistence type="inferred from homology"/>
<dbReference type="InterPro" id="IPR006598">
    <property type="entry name" value="CAP10"/>
</dbReference>
<evidence type="ECO:0000256" key="2">
    <source>
        <dbReference type="ARBA" id="ARBA00022679"/>
    </source>
</evidence>
<dbReference type="Pfam" id="PF05686">
    <property type="entry name" value="Glyco_transf_90"/>
    <property type="match status" value="1"/>
</dbReference>
<keyword evidence="3" id="KW-0812">Transmembrane</keyword>
<sequence length="1002" mass="112439">MDRKALLVPCGLVLASSYLSTSIPTSFALDRPLHTTAIVLLLSGLAIVAYETWALKNRRPNASDRGYVAIPLAEGNGRPSSEETWPLQERPMPRGSLTRKRIALLLVALLFLLGARITIFWAVLKEVECSGPTLMAFLPLVLALYHGFRESRETSPRQNPVWSAFSSSAASYLDSFVNFFLHGPTRYILPSLLLAISSFLTTLKTSALRSTYICPAATSSAFLLPKLQFLGFAVDCIIVLILYHLVDEGINQSDHPSPPESKDGTSIHGLIGYTFIASALALSFAGIVIYGSMPEHREWMLYAPREYLLGLLRLSLMIPLMMLCFLISARVHGVMGAVLITAFSSAYIGVLRALATGVSFSFPPKSTVGLSLCLTLLTMALALQLVADASDENRRPKVIVRLGRHQNFAVIGLLVIFSIGVGVYRYQKPSFGHPISTLIGTADVQHQRWLYQARRGSTLSDAVARYQERYSRDPPPHFDKWFEFAMQRESIVIDDFDNIEQDLAPFSSLSPAELRQRTAQLLAHNEGLGGIRIRSGKAKIYGNVADTHRWMLEGVMAMIDKFVEFIPDMDLAFNLDDQCRVAVPHKQMQQALLHRERYPEHTSADGTIEFRPDRASTWLENSDLSSSAAILHAAKMKPSFQSHGSVACSSDSRSRKDRNWDKGAFCSACAAPHSLGAFVANWTLSADPCHQPDLANLHGMHISPSALTGTHDLVPIFSQSRASGYADIRYPSPWNYVDKAKYEFNDKYPDHNFVSKENSLFWRGSTSEGVAKSGAWKGMLRQRLVHLANNETSRQPIFLPKGQKSRRLEYVMERPETIKNLLETHLDVRFVEPIVNCGQPDCSDQEAEFWYGTQIDFNQHWRYRFLFDADGAGFSGRFIPFLQSNSVVFKAAIFREWYEGRLIAWKHFVPVDIRLHDLFSSLAFFGGYSVKEGGKRMLQAREKEAESIARESRVWTAKVLRKEDMEIYMFRLLLEWGRLTDDRRKDVGFRGDSRGSNSMGNG</sequence>
<dbReference type="OrthoDB" id="541052at2759"/>
<dbReference type="SMART" id="SM00672">
    <property type="entry name" value="CAP10"/>
    <property type="match status" value="1"/>
</dbReference>
<feature type="transmembrane region" description="Helical" evidence="3">
    <location>
        <begin position="311"/>
        <end position="329"/>
    </location>
</feature>
<evidence type="ECO:0000313" key="5">
    <source>
        <dbReference type="EMBL" id="CAI6337407.1"/>
    </source>
</evidence>
<dbReference type="EMBL" id="CAOQHR010000007">
    <property type="protein sequence ID" value="CAI6337407.1"/>
    <property type="molecule type" value="Genomic_DNA"/>
</dbReference>
<gene>
    <name evidence="5" type="ORF">PDIGIT_LOCUS10519</name>
</gene>
<dbReference type="GO" id="GO:0016740">
    <property type="term" value="F:transferase activity"/>
    <property type="evidence" value="ECO:0007669"/>
    <property type="project" value="UniProtKB-KW"/>
</dbReference>